<dbReference type="EMBL" id="CADCXV010000798">
    <property type="protein sequence ID" value="CAB0035763.1"/>
    <property type="molecule type" value="Genomic_DNA"/>
</dbReference>
<dbReference type="AlphaFoldDB" id="A0A6H5IMB8"/>
<gene>
    <name evidence="1" type="ORF">TBRA_LOCUS7649</name>
</gene>
<reference evidence="1 2" key="1">
    <citation type="submission" date="2020-02" db="EMBL/GenBank/DDBJ databases">
        <authorList>
            <person name="Ferguson B K."/>
        </authorList>
    </citation>
    <scope>NUCLEOTIDE SEQUENCE [LARGE SCALE GENOMIC DNA]</scope>
</reference>
<accession>A0A6H5IMB8</accession>
<keyword evidence="2" id="KW-1185">Reference proteome</keyword>
<dbReference type="GO" id="GO:0005524">
    <property type="term" value="F:ATP binding"/>
    <property type="evidence" value="ECO:0007669"/>
    <property type="project" value="InterPro"/>
</dbReference>
<name>A0A6H5IMB8_9HYME</name>
<protein>
    <recommendedName>
        <fullName evidence="3">Pyruvate phosphate dikinase AMP/ATP-binding domain-containing protein</fullName>
    </recommendedName>
</protein>
<dbReference type="InterPro" id="IPR013815">
    <property type="entry name" value="ATP_grasp_subdomain_1"/>
</dbReference>
<evidence type="ECO:0000313" key="2">
    <source>
        <dbReference type="Proteomes" id="UP000479190"/>
    </source>
</evidence>
<dbReference type="OrthoDB" id="6123450at2759"/>
<dbReference type="Gene3D" id="3.30.1490.20">
    <property type="entry name" value="ATP-grasp fold, A domain"/>
    <property type="match status" value="1"/>
</dbReference>
<dbReference type="Proteomes" id="UP000479190">
    <property type="component" value="Unassembled WGS sequence"/>
</dbReference>
<organism evidence="1 2">
    <name type="scientific">Trichogramma brassicae</name>
    <dbReference type="NCBI Taxonomy" id="86971"/>
    <lineage>
        <taxon>Eukaryota</taxon>
        <taxon>Metazoa</taxon>
        <taxon>Ecdysozoa</taxon>
        <taxon>Arthropoda</taxon>
        <taxon>Hexapoda</taxon>
        <taxon>Insecta</taxon>
        <taxon>Pterygota</taxon>
        <taxon>Neoptera</taxon>
        <taxon>Endopterygota</taxon>
        <taxon>Hymenoptera</taxon>
        <taxon>Apocrita</taxon>
        <taxon>Proctotrupomorpha</taxon>
        <taxon>Chalcidoidea</taxon>
        <taxon>Trichogrammatidae</taxon>
        <taxon>Trichogramma</taxon>
    </lineage>
</organism>
<evidence type="ECO:0000313" key="1">
    <source>
        <dbReference type="EMBL" id="CAB0035763.1"/>
    </source>
</evidence>
<sequence>MEISLVNISLELHRERPGQLSQHQHQLYFAIYEAKTFFYYATDAERGGDYFYVKYTRILNSYSQLTLYVSFDDGTKTYELNDEPHTPILQTQDAWSARGLSFEVIEADKRVRIRFNGLLKRANRTAYNVREVPEDGLEHVQFVIQFTARSEPFMSSENAWDPRMSNGRVDQCGLIWGRIKPENLAEKTFELRGMRQLVVGATEISQRGKTERLRRGIRISQTHELNVKMFRNTERRTYGSYPAYYRTSYWDCEIQRNGSRGLGLLELTTPNWAIEHILPPPIVPPVKPEPENEEKKESLAKVLDLGSPLSRDASVCGVKVAALADLTHQAAFWTSAEPQRTITWRTAPSFSALEFEVPGGFCVTTHAFKEFLDHNKGLSAAIDELIKCYKTQASPRVGQDPIDWQKNKPDIAACLAKYVHANRLRDRYWDTSGS</sequence>
<proteinExistence type="predicted"/>
<evidence type="ECO:0008006" key="3">
    <source>
        <dbReference type="Google" id="ProtNLM"/>
    </source>
</evidence>